<dbReference type="NCBIfam" id="TIGR02492">
    <property type="entry name" value="flgK_ends"/>
    <property type="match status" value="1"/>
</dbReference>
<evidence type="ECO:0000256" key="4">
    <source>
        <dbReference type="ARBA" id="ARBA00016244"/>
    </source>
</evidence>
<dbReference type="PANTHER" id="PTHR30033">
    <property type="entry name" value="FLAGELLAR HOOK-ASSOCIATED PROTEIN 1"/>
    <property type="match status" value="1"/>
</dbReference>
<dbReference type="AlphaFoldDB" id="A0A1G9V6B2"/>
<dbReference type="EMBL" id="FNHP01000011">
    <property type="protein sequence ID" value="SDM67643.1"/>
    <property type="molecule type" value="Genomic_DNA"/>
</dbReference>
<keyword evidence="9" id="KW-0282">Flagellum</keyword>
<comment type="subcellular location">
    <subcellularLocation>
        <location evidence="1">Bacterial flagellum</location>
    </subcellularLocation>
    <subcellularLocation>
        <location evidence="2">Secreted</location>
    </subcellularLocation>
</comment>
<reference evidence="10" key="1">
    <citation type="submission" date="2016-10" db="EMBL/GenBank/DDBJ databases">
        <authorList>
            <person name="Varghese N."/>
            <person name="Submissions S."/>
        </authorList>
    </citation>
    <scope>NUCLEOTIDE SEQUENCE [LARGE SCALE GENOMIC DNA]</scope>
    <source>
        <strain evidence="10">EPL6</strain>
    </source>
</reference>
<evidence type="ECO:0000313" key="9">
    <source>
        <dbReference type="EMBL" id="SDM67643.1"/>
    </source>
</evidence>
<name>A0A1G9V6B2_9BURK</name>
<dbReference type="GO" id="GO:0005576">
    <property type="term" value="C:extracellular region"/>
    <property type="evidence" value="ECO:0007669"/>
    <property type="project" value="UniProtKB-SubCell"/>
</dbReference>
<protein>
    <recommendedName>
        <fullName evidence="4">Flagellar hook-associated protein 1</fullName>
    </recommendedName>
</protein>
<dbReference type="Pfam" id="PF06429">
    <property type="entry name" value="Flg_bbr_C"/>
    <property type="match status" value="1"/>
</dbReference>
<dbReference type="InterPro" id="IPR002371">
    <property type="entry name" value="FlgK"/>
</dbReference>
<dbReference type="Proteomes" id="UP000198552">
    <property type="component" value="Unassembled WGS sequence"/>
</dbReference>
<gene>
    <name evidence="9" type="ORF">SAMN05428957_11160</name>
</gene>
<keyword evidence="10" id="KW-1185">Reference proteome</keyword>
<dbReference type="GO" id="GO:0005198">
    <property type="term" value="F:structural molecule activity"/>
    <property type="evidence" value="ECO:0007669"/>
    <property type="project" value="InterPro"/>
</dbReference>
<sequence length="680" mass="70704">MSLLNVGARALLANQVALQTTGHNIANVATAGYSRQSVVMETVPGQFTGAGYIGKGVQVTTILRNHNELLTRQAAAAQAAQAGDATRAERVSQMQDVFGGGKSGLGAAITDMLNSLGDVIAAPTDITARTVTLTRMDEMAARMRSSAEQLQQIEYSVAEQLKTDVVRINQLAVSIADVNEQIARVKGNGQTPNDLLDQRDQLIRELNQHVQTTQIAADDGSVGVFVGGSQALVLGANAAQLAVGESKLFPGSQRQTLYFQPSGAGGASVSVELNEDMLGGGQTAGLLRFANQDLTEGRNLLGRMALSIGATLNYQQKMGVTLDGKAGGALFSTPADIPGMTGGNAQGKISFADSSKFTPTQFAASDYEVRFGDPAGSGVVTRLSDGKTATFADLDALREQQIDGLTFDFTNAGSNGERVLFKPFAGAATNMHMLVTSPRDLAAANPVNAAMGTANGGTLQLAGLRATGLSWDPALSQVEMSGSVTPPPSPAPPATSAGVVLTFADDGTFTLAGNTNPPLDMNATPPVEMSGPTYAYTPGQAIHIDGWSLTLQGTPKDGDTVTVGNALDPQYGDLYTRNAGNAGALQALRDVKMFDDATLSDGYASLMAQVGTRTQSALYAANLSGSIANNLEASRTAVSGVNLDEEAARLIQFQQAYQASAKMLQVAQTIFDNLLQTVGR</sequence>
<evidence type="ECO:0000256" key="1">
    <source>
        <dbReference type="ARBA" id="ARBA00004365"/>
    </source>
</evidence>
<dbReference type="OrthoDB" id="9802553at2"/>
<evidence type="ECO:0000313" key="10">
    <source>
        <dbReference type="Proteomes" id="UP000198552"/>
    </source>
</evidence>
<keyword evidence="9" id="KW-0969">Cilium</keyword>
<dbReference type="GO" id="GO:0044780">
    <property type="term" value="P:bacterial-type flagellum assembly"/>
    <property type="evidence" value="ECO:0007669"/>
    <property type="project" value="InterPro"/>
</dbReference>
<feature type="domain" description="Flagellar hook-associated protein FlgK helical" evidence="8">
    <location>
        <begin position="92"/>
        <end position="331"/>
    </location>
</feature>
<evidence type="ECO:0000256" key="2">
    <source>
        <dbReference type="ARBA" id="ARBA00004613"/>
    </source>
</evidence>
<dbReference type="Pfam" id="PF22638">
    <property type="entry name" value="FlgK_D1"/>
    <property type="match status" value="1"/>
</dbReference>
<feature type="domain" description="Flagellar basal-body/hook protein C-terminal" evidence="7">
    <location>
        <begin position="638"/>
        <end position="676"/>
    </location>
</feature>
<evidence type="ECO:0000259" key="8">
    <source>
        <dbReference type="Pfam" id="PF22638"/>
    </source>
</evidence>
<dbReference type="PANTHER" id="PTHR30033:SF1">
    <property type="entry name" value="FLAGELLAR HOOK-ASSOCIATED PROTEIN 1"/>
    <property type="match status" value="1"/>
</dbReference>
<evidence type="ECO:0000256" key="5">
    <source>
        <dbReference type="ARBA" id="ARBA00022525"/>
    </source>
</evidence>
<dbReference type="InterPro" id="IPR010930">
    <property type="entry name" value="Flg_bb/hook_C_dom"/>
</dbReference>
<accession>A0A1G9V6B2</accession>
<keyword evidence="6" id="KW-0975">Bacterial flagellum</keyword>
<dbReference type="PRINTS" id="PR01005">
    <property type="entry name" value="FLGHOOKAP1"/>
</dbReference>
<organism evidence="9 10">
    <name type="scientific">Oryzisolibacter propanilivorax</name>
    <dbReference type="NCBI Taxonomy" id="1527607"/>
    <lineage>
        <taxon>Bacteria</taxon>
        <taxon>Pseudomonadati</taxon>
        <taxon>Pseudomonadota</taxon>
        <taxon>Betaproteobacteria</taxon>
        <taxon>Burkholderiales</taxon>
        <taxon>Comamonadaceae</taxon>
        <taxon>Oryzisolibacter</taxon>
    </lineage>
</organism>
<keyword evidence="5" id="KW-0964">Secreted</keyword>
<dbReference type="STRING" id="1527607.SAMN05428957_11160"/>
<evidence type="ECO:0000259" key="7">
    <source>
        <dbReference type="Pfam" id="PF06429"/>
    </source>
</evidence>
<dbReference type="InterPro" id="IPR053927">
    <property type="entry name" value="FlgK_helical"/>
</dbReference>
<proteinExistence type="inferred from homology"/>
<dbReference type="GO" id="GO:0009424">
    <property type="term" value="C:bacterial-type flagellum hook"/>
    <property type="evidence" value="ECO:0007669"/>
    <property type="project" value="InterPro"/>
</dbReference>
<dbReference type="SUPFAM" id="SSF64518">
    <property type="entry name" value="Phase 1 flagellin"/>
    <property type="match status" value="2"/>
</dbReference>
<keyword evidence="9" id="KW-0966">Cell projection</keyword>
<comment type="similarity">
    <text evidence="3">Belongs to the flagella basal body rod proteins family.</text>
</comment>
<dbReference type="RefSeq" id="WP_091572251.1">
    <property type="nucleotide sequence ID" value="NZ_FNHP01000011.1"/>
</dbReference>
<evidence type="ECO:0000256" key="3">
    <source>
        <dbReference type="ARBA" id="ARBA00009677"/>
    </source>
</evidence>
<evidence type="ECO:0000256" key="6">
    <source>
        <dbReference type="ARBA" id="ARBA00023143"/>
    </source>
</evidence>